<keyword evidence="2" id="KW-1133">Transmembrane helix</keyword>
<evidence type="ECO:0000256" key="2">
    <source>
        <dbReference type="SAM" id="Phobius"/>
    </source>
</evidence>
<keyword evidence="2" id="KW-0812">Transmembrane</keyword>
<evidence type="ECO:0000313" key="5">
    <source>
        <dbReference type="EMBL" id="MCE7008392.1"/>
    </source>
</evidence>
<accession>A0ABS8ZLL4</accession>
<dbReference type="EMBL" id="JAJVCN010000003">
    <property type="protein sequence ID" value="MCE7008392.1"/>
    <property type="molecule type" value="Genomic_DNA"/>
</dbReference>
<dbReference type="InterPro" id="IPR025241">
    <property type="entry name" value="DUF4190"/>
</dbReference>
<feature type="domain" description="Septum formation-related" evidence="4">
    <location>
        <begin position="131"/>
        <end position="243"/>
    </location>
</feature>
<evidence type="ECO:0000259" key="3">
    <source>
        <dbReference type="Pfam" id="PF13828"/>
    </source>
</evidence>
<name>A0ABS8ZLL4_9PSEU</name>
<dbReference type="Pfam" id="PF13845">
    <property type="entry name" value="Septum_form"/>
    <property type="match status" value="1"/>
</dbReference>
<organism evidence="5 6">
    <name type="scientific">Kibdelosporangium philippinense</name>
    <dbReference type="NCBI Taxonomy" id="211113"/>
    <lineage>
        <taxon>Bacteria</taxon>
        <taxon>Bacillati</taxon>
        <taxon>Actinomycetota</taxon>
        <taxon>Actinomycetes</taxon>
        <taxon>Pseudonocardiales</taxon>
        <taxon>Pseudonocardiaceae</taxon>
        <taxon>Kibdelosporangium</taxon>
    </lineage>
</organism>
<keyword evidence="2" id="KW-0472">Membrane</keyword>
<dbReference type="RefSeq" id="WP_233729900.1">
    <property type="nucleotide sequence ID" value="NZ_JAJVCN010000003.1"/>
</dbReference>
<dbReference type="Pfam" id="PF13828">
    <property type="entry name" value="DUF4190"/>
    <property type="match status" value="1"/>
</dbReference>
<feature type="compositionally biased region" description="Pro residues" evidence="1">
    <location>
        <begin position="39"/>
        <end position="53"/>
    </location>
</feature>
<sequence length="259" mass="26850">MTQPPPPMMPPPAEGQPQAAAPPPYPVVAPPLHDGQGAPLPPPPGYYPPPPYLPPPSGRTNGFAVASMVLGILGGVLLSAIFGFVALSQIRKRGDKGRGMAIAGLVLSGVWLVGFATIIAMAVGMQADRDANTGQVTKAGQLDVFDLKDGDCFNNVPGDTATKVMSVSAVPCSEPHDAEVLGQVTVTSSTYPGDSQMAAEVEQLCYDKVGPRVEASPIADQLDMLYLYPTKESWAQNDRAGTCVAASNTNGKLTAPVGK</sequence>
<feature type="transmembrane region" description="Helical" evidence="2">
    <location>
        <begin position="63"/>
        <end position="87"/>
    </location>
</feature>
<comment type="caution">
    <text evidence="5">The sequence shown here is derived from an EMBL/GenBank/DDBJ whole genome shotgun (WGS) entry which is preliminary data.</text>
</comment>
<evidence type="ECO:0000313" key="6">
    <source>
        <dbReference type="Proteomes" id="UP001521150"/>
    </source>
</evidence>
<reference evidence="5 6" key="1">
    <citation type="submission" date="2021-12" db="EMBL/GenBank/DDBJ databases">
        <title>Genome sequence of Kibdelosporangium philippinense ATCC 49844.</title>
        <authorList>
            <person name="Fedorov E.A."/>
            <person name="Omeragic M."/>
            <person name="Shalygina K.F."/>
            <person name="Maclea K.S."/>
        </authorList>
    </citation>
    <scope>NUCLEOTIDE SEQUENCE [LARGE SCALE GENOMIC DNA]</scope>
    <source>
        <strain evidence="5 6">ATCC 49844</strain>
    </source>
</reference>
<dbReference type="InterPro" id="IPR026004">
    <property type="entry name" value="Septum_form"/>
</dbReference>
<dbReference type="Proteomes" id="UP001521150">
    <property type="component" value="Unassembled WGS sequence"/>
</dbReference>
<evidence type="ECO:0000259" key="4">
    <source>
        <dbReference type="Pfam" id="PF13845"/>
    </source>
</evidence>
<evidence type="ECO:0000256" key="1">
    <source>
        <dbReference type="SAM" id="MobiDB-lite"/>
    </source>
</evidence>
<protein>
    <submittedName>
        <fullName evidence="5">DUF4190 domain-containing protein</fullName>
    </submittedName>
</protein>
<feature type="transmembrane region" description="Helical" evidence="2">
    <location>
        <begin position="99"/>
        <end position="123"/>
    </location>
</feature>
<feature type="region of interest" description="Disordered" evidence="1">
    <location>
        <begin position="1"/>
        <end position="53"/>
    </location>
</feature>
<gene>
    <name evidence="5" type="ORF">LWC34_37105</name>
</gene>
<feature type="domain" description="DUF4190" evidence="3">
    <location>
        <begin position="64"/>
        <end position="116"/>
    </location>
</feature>
<proteinExistence type="predicted"/>
<feature type="compositionally biased region" description="Pro residues" evidence="1">
    <location>
        <begin position="1"/>
        <end position="29"/>
    </location>
</feature>
<keyword evidence="6" id="KW-1185">Reference proteome</keyword>